<keyword evidence="2" id="KW-0472">Membrane</keyword>
<dbReference type="STRING" id="486041.B0D5X2"/>
<dbReference type="KEGG" id="lbc:LACBIDRAFT_325698"/>
<feature type="transmembrane region" description="Helical" evidence="2">
    <location>
        <begin position="6"/>
        <end position="28"/>
    </location>
</feature>
<dbReference type="HOGENOM" id="CLU_101868_0_0_1"/>
<feature type="transmembrane region" description="Helical" evidence="2">
    <location>
        <begin position="57"/>
        <end position="79"/>
    </location>
</feature>
<gene>
    <name evidence="3" type="ORF">LACBIDRAFT_325698</name>
</gene>
<evidence type="ECO:0000313" key="4">
    <source>
        <dbReference type="Proteomes" id="UP000001194"/>
    </source>
</evidence>
<dbReference type="GeneID" id="6074885"/>
<dbReference type="Proteomes" id="UP000001194">
    <property type="component" value="Unassembled WGS sequence"/>
</dbReference>
<evidence type="ECO:0000256" key="2">
    <source>
        <dbReference type="SAM" id="Phobius"/>
    </source>
</evidence>
<dbReference type="OrthoDB" id="2560085at2759"/>
<keyword evidence="2" id="KW-1133">Transmembrane helix</keyword>
<dbReference type="EMBL" id="DS547098">
    <property type="protein sequence ID" value="EDR10097.1"/>
    <property type="molecule type" value="Genomic_DNA"/>
</dbReference>
<dbReference type="RefSeq" id="XP_001879482.1">
    <property type="nucleotide sequence ID" value="XM_001879447.1"/>
</dbReference>
<keyword evidence="4" id="KW-1185">Reference proteome</keyword>
<reference evidence="3 4" key="1">
    <citation type="journal article" date="2008" name="Nature">
        <title>The genome of Laccaria bicolor provides insights into mycorrhizal symbiosis.</title>
        <authorList>
            <person name="Martin F."/>
            <person name="Aerts A."/>
            <person name="Ahren D."/>
            <person name="Brun A."/>
            <person name="Danchin E.G.J."/>
            <person name="Duchaussoy F."/>
            <person name="Gibon J."/>
            <person name="Kohler A."/>
            <person name="Lindquist E."/>
            <person name="Pereda V."/>
            <person name="Salamov A."/>
            <person name="Shapiro H.J."/>
            <person name="Wuyts J."/>
            <person name="Blaudez D."/>
            <person name="Buee M."/>
            <person name="Brokstein P."/>
            <person name="Canbaeck B."/>
            <person name="Cohen D."/>
            <person name="Courty P.E."/>
            <person name="Coutinho P.M."/>
            <person name="Delaruelle C."/>
            <person name="Detter J.C."/>
            <person name="Deveau A."/>
            <person name="DiFazio S."/>
            <person name="Duplessis S."/>
            <person name="Fraissinet-Tachet L."/>
            <person name="Lucic E."/>
            <person name="Frey-Klett P."/>
            <person name="Fourrey C."/>
            <person name="Feussner I."/>
            <person name="Gay G."/>
            <person name="Grimwood J."/>
            <person name="Hoegger P.J."/>
            <person name="Jain P."/>
            <person name="Kilaru S."/>
            <person name="Labbe J."/>
            <person name="Lin Y.C."/>
            <person name="Legue V."/>
            <person name="Le Tacon F."/>
            <person name="Marmeisse R."/>
            <person name="Melayah D."/>
            <person name="Montanini B."/>
            <person name="Muratet M."/>
            <person name="Nehls U."/>
            <person name="Niculita-Hirzel H."/>
            <person name="Oudot-Le Secq M.P."/>
            <person name="Peter M."/>
            <person name="Quesneville H."/>
            <person name="Rajashekar B."/>
            <person name="Reich M."/>
            <person name="Rouhier N."/>
            <person name="Schmutz J."/>
            <person name="Yin T."/>
            <person name="Chalot M."/>
            <person name="Henrissat B."/>
            <person name="Kuees U."/>
            <person name="Lucas S."/>
            <person name="Van de Peer Y."/>
            <person name="Podila G.K."/>
            <person name="Polle A."/>
            <person name="Pukkila P.J."/>
            <person name="Richardson P.M."/>
            <person name="Rouze P."/>
            <person name="Sanders I.R."/>
            <person name="Stajich J.E."/>
            <person name="Tunlid A."/>
            <person name="Tuskan G."/>
            <person name="Grigoriev I.V."/>
        </authorList>
    </citation>
    <scope>NUCLEOTIDE SEQUENCE [LARGE SCALE GENOMIC DNA]</scope>
    <source>
        <strain evidence="4">S238N-H82 / ATCC MYA-4686</strain>
    </source>
</reference>
<evidence type="ECO:0000256" key="1">
    <source>
        <dbReference type="SAM" id="MobiDB-lite"/>
    </source>
</evidence>
<accession>B0D5X2</accession>
<dbReference type="AlphaFoldDB" id="B0D5X2"/>
<name>B0D5X2_LACBS</name>
<evidence type="ECO:0000313" key="3">
    <source>
        <dbReference type="EMBL" id="EDR10097.1"/>
    </source>
</evidence>
<dbReference type="InParanoid" id="B0D5X2"/>
<protein>
    <submittedName>
        <fullName evidence="3">Predicted protein</fullName>
    </submittedName>
</protein>
<keyword evidence="2" id="KW-0812">Transmembrane</keyword>
<proteinExistence type="predicted"/>
<feature type="region of interest" description="Disordered" evidence="1">
    <location>
        <begin position="157"/>
        <end position="181"/>
    </location>
</feature>
<organism evidence="4">
    <name type="scientific">Laccaria bicolor (strain S238N-H82 / ATCC MYA-4686)</name>
    <name type="common">Bicoloured deceiver</name>
    <name type="synonym">Laccaria laccata var. bicolor</name>
    <dbReference type="NCBI Taxonomy" id="486041"/>
    <lineage>
        <taxon>Eukaryota</taxon>
        <taxon>Fungi</taxon>
        <taxon>Dikarya</taxon>
        <taxon>Basidiomycota</taxon>
        <taxon>Agaricomycotina</taxon>
        <taxon>Agaricomycetes</taxon>
        <taxon>Agaricomycetidae</taxon>
        <taxon>Agaricales</taxon>
        <taxon>Agaricineae</taxon>
        <taxon>Hydnangiaceae</taxon>
        <taxon>Laccaria</taxon>
    </lineage>
</organism>
<sequence>MFLDIFNVGVLATTSTTLISVLTFNYLLPLLLPTSSSSSFFSCLQTLSTKTLHIQAYSLFFCCIILLAAMIPFMLFFAMREAVVRAFVGMLELPKEVVQKVSAASGSMPVYSKIDYIRLVAIFPWFSLFFTFIAAVVLLKADKVARVAAVLNDNLETSDKKAKSEASDEKETESRLEKVDV</sequence>
<feature type="transmembrane region" description="Helical" evidence="2">
    <location>
        <begin position="116"/>
        <end position="139"/>
    </location>
</feature>